<name>A0A835HSE0_9MAGN</name>
<keyword evidence="2" id="KW-0539">Nucleus</keyword>
<comment type="subcellular location">
    <subcellularLocation>
        <location evidence="1">Nucleus</location>
    </subcellularLocation>
</comment>
<dbReference type="AlphaFoldDB" id="A0A835HSE0"/>
<feature type="domain" description="Retrotransposon Copia-like N-terminal" evidence="5">
    <location>
        <begin position="284"/>
        <end position="317"/>
    </location>
</feature>
<dbReference type="InterPro" id="IPR013627">
    <property type="entry name" value="Pol_alpha_B_N"/>
</dbReference>
<feature type="transmembrane region" description="Helical" evidence="3">
    <location>
        <begin position="455"/>
        <end position="475"/>
    </location>
</feature>
<dbReference type="PANTHER" id="PTHR23061">
    <property type="entry name" value="DNA POLYMERASE 2 ALPHA 70 KDA SUBUNIT"/>
    <property type="match status" value="1"/>
</dbReference>
<evidence type="ECO:0000259" key="5">
    <source>
        <dbReference type="Pfam" id="PF14244"/>
    </source>
</evidence>
<dbReference type="EMBL" id="JADFTS010000005">
    <property type="protein sequence ID" value="KAF9604529.1"/>
    <property type="molecule type" value="Genomic_DNA"/>
</dbReference>
<organism evidence="6 7">
    <name type="scientific">Coptis chinensis</name>
    <dbReference type="NCBI Taxonomy" id="261450"/>
    <lineage>
        <taxon>Eukaryota</taxon>
        <taxon>Viridiplantae</taxon>
        <taxon>Streptophyta</taxon>
        <taxon>Embryophyta</taxon>
        <taxon>Tracheophyta</taxon>
        <taxon>Spermatophyta</taxon>
        <taxon>Magnoliopsida</taxon>
        <taxon>Ranunculales</taxon>
        <taxon>Ranunculaceae</taxon>
        <taxon>Coptidoideae</taxon>
        <taxon>Coptis</taxon>
    </lineage>
</organism>
<dbReference type="OrthoDB" id="336885at2759"/>
<feature type="domain" description="DNA polymerase alpha subunit B N-terminal" evidence="4">
    <location>
        <begin position="3"/>
        <end position="51"/>
    </location>
</feature>
<proteinExistence type="predicted"/>
<evidence type="ECO:0000256" key="2">
    <source>
        <dbReference type="ARBA" id="ARBA00023242"/>
    </source>
</evidence>
<dbReference type="GO" id="GO:0005658">
    <property type="term" value="C:alpha DNA polymerase:primase complex"/>
    <property type="evidence" value="ECO:0007669"/>
    <property type="project" value="TreeGrafter"/>
</dbReference>
<dbReference type="Proteomes" id="UP000631114">
    <property type="component" value="Unassembled WGS sequence"/>
</dbReference>
<dbReference type="FunFam" id="1.10.8.530:FF:000002">
    <property type="entry name" value="DNA polymerase alpha subunit B"/>
    <property type="match status" value="1"/>
</dbReference>
<dbReference type="InterPro" id="IPR043034">
    <property type="entry name" value="DNA_pol_alpha_B_N_sf"/>
</dbReference>
<evidence type="ECO:0000313" key="7">
    <source>
        <dbReference type="Proteomes" id="UP000631114"/>
    </source>
</evidence>
<evidence type="ECO:0000259" key="4">
    <source>
        <dbReference type="Pfam" id="PF08418"/>
    </source>
</evidence>
<dbReference type="Gene3D" id="1.10.8.530">
    <property type="entry name" value="DNA polymerase alpha-primase, subunit B, N-terminal domain"/>
    <property type="match status" value="1"/>
</dbReference>
<evidence type="ECO:0000256" key="1">
    <source>
        <dbReference type="ARBA" id="ARBA00004123"/>
    </source>
</evidence>
<dbReference type="PANTHER" id="PTHR23061:SF12">
    <property type="entry name" value="DNA POLYMERASE ALPHA SUBUNIT B"/>
    <property type="match status" value="1"/>
</dbReference>
<comment type="caution">
    <text evidence="6">The sequence shown here is derived from an EMBL/GenBank/DDBJ whole genome shotgun (WGS) entry which is preliminary data.</text>
</comment>
<keyword evidence="3" id="KW-0472">Membrane</keyword>
<dbReference type="InterPro" id="IPR016722">
    <property type="entry name" value="DNA_pol_alpha_bsu"/>
</dbReference>
<dbReference type="InterPro" id="IPR029472">
    <property type="entry name" value="Copia-like_N"/>
</dbReference>
<keyword evidence="3" id="KW-0812">Transmembrane</keyword>
<accession>A0A835HSE0</accession>
<protein>
    <submittedName>
        <fullName evidence="6">Uncharacterized protein</fullName>
    </submittedName>
</protein>
<keyword evidence="7" id="KW-1185">Reference proteome</keyword>
<keyword evidence="3" id="KW-1133">Transmembrane helix</keyword>
<gene>
    <name evidence="6" type="ORF">IFM89_007650</name>
</gene>
<dbReference type="Pfam" id="PF14244">
    <property type="entry name" value="Retrotran_gag_3"/>
    <property type="match status" value="1"/>
</dbReference>
<dbReference type="Pfam" id="PF08418">
    <property type="entry name" value="Pol_alpha_B_N"/>
    <property type="match status" value="1"/>
</dbReference>
<sequence length="497" mass="56249">MEQEIKAEFENSGFTLDQEEDILKKCLTFCINYKLSASDLVSSWEVYCLNRQLNGSVVQNGHMDGFLLRLQNEQKESLIKEEAHPHIYSSNDVDMILSEEHEENKEGTIGTPVDRKERLYTETIDSTPGTNVIVPSSGKSSRLSTSHVTPFGQRINKFVVQFTLNEFAKKENDSREQEIVGHEDDIIRRVQPSERCSLEVQRPWPESGCRFMYDRIEDKFNSLENRIRRLTTAFVASGLYEESVDPTMASQFVKSAANPCLCFFFAMGDPALQTAVKSPLYYVNDDLGKPITNTRLNGHNYLSWSYVVEHFIRAKKKSKILTGDPPDSTDPTYENLMASNSMVLTWLWNSMEPKPFTNDLEKQKQQREQLQVALLLHGLNSEYSVYKDQILASETVPSAAQAFFAFLKRPGSMVSLFPLLRSHQPYFLFLAIVVDMVIILVVVVPMVVEVVVTRVMVEVIVVMVVVVATGMTVLMKGSVLTVVRMGILSLFAGTNYG</sequence>
<evidence type="ECO:0000313" key="6">
    <source>
        <dbReference type="EMBL" id="KAF9604529.1"/>
    </source>
</evidence>
<feature type="transmembrane region" description="Helical" evidence="3">
    <location>
        <begin position="426"/>
        <end position="448"/>
    </location>
</feature>
<dbReference type="GO" id="GO:0006270">
    <property type="term" value="P:DNA replication initiation"/>
    <property type="evidence" value="ECO:0007669"/>
    <property type="project" value="TreeGrafter"/>
</dbReference>
<evidence type="ECO:0000256" key="3">
    <source>
        <dbReference type="SAM" id="Phobius"/>
    </source>
</evidence>
<reference evidence="6 7" key="1">
    <citation type="submission" date="2020-10" db="EMBL/GenBank/DDBJ databases">
        <title>The Coptis chinensis genome and diversification of protoberbering-type alkaloids.</title>
        <authorList>
            <person name="Wang B."/>
            <person name="Shu S."/>
            <person name="Song C."/>
            <person name="Liu Y."/>
        </authorList>
    </citation>
    <scope>NUCLEOTIDE SEQUENCE [LARGE SCALE GENOMIC DNA]</scope>
    <source>
        <strain evidence="6">HL-2020</strain>
        <tissue evidence="6">Leaf</tissue>
    </source>
</reference>